<protein>
    <submittedName>
        <fullName evidence="1">Uncharacterized protein</fullName>
    </submittedName>
</protein>
<dbReference type="EMBL" id="GBXM01037789">
    <property type="protein sequence ID" value="JAH70788.1"/>
    <property type="molecule type" value="Transcribed_RNA"/>
</dbReference>
<evidence type="ECO:0000313" key="1">
    <source>
        <dbReference type="EMBL" id="JAH70788.1"/>
    </source>
</evidence>
<reference evidence="1" key="2">
    <citation type="journal article" date="2015" name="Fish Shellfish Immunol.">
        <title>Early steps in the European eel (Anguilla anguilla)-Vibrio vulnificus interaction in the gills: Role of the RtxA13 toxin.</title>
        <authorList>
            <person name="Callol A."/>
            <person name="Pajuelo D."/>
            <person name="Ebbesson L."/>
            <person name="Teles M."/>
            <person name="MacKenzie S."/>
            <person name="Amaro C."/>
        </authorList>
    </citation>
    <scope>NUCLEOTIDE SEQUENCE</scope>
</reference>
<organism evidence="1">
    <name type="scientific">Anguilla anguilla</name>
    <name type="common">European freshwater eel</name>
    <name type="synonym">Muraena anguilla</name>
    <dbReference type="NCBI Taxonomy" id="7936"/>
    <lineage>
        <taxon>Eukaryota</taxon>
        <taxon>Metazoa</taxon>
        <taxon>Chordata</taxon>
        <taxon>Craniata</taxon>
        <taxon>Vertebrata</taxon>
        <taxon>Euteleostomi</taxon>
        <taxon>Actinopterygii</taxon>
        <taxon>Neopterygii</taxon>
        <taxon>Teleostei</taxon>
        <taxon>Anguilliformes</taxon>
        <taxon>Anguillidae</taxon>
        <taxon>Anguilla</taxon>
    </lineage>
</organism>
<dbReference type="AlphaFoldDB" id="A0A0E9V0P2"/>
<reference evidence="1" key="1">
    <citation type="submission" date="2014-11" db="EMBL/GenBank/DDBJ databases">
        <authorList>
            <person name="Amaro Gonzalez C."/>
        </authorList>
    </citation>
    <scope>NUCLEOTIDE SEQUENCE</scope>
</reference>
<name>A0A0E9V0P2_ANGAN</name>
<accession>A0A0E9V0P2</accession>
<proteinExistence type="predicted"/>
<sequence>MQKAKGQNNRKKACTQPKTEIKNLKKENKKTQISNQRNKNLKCKDQIRCCSNHCTWTAKGQPKTETQT</sequence>